<dbReference type="STRING" id="49451.A0A1J6J329"/>
<dbReference type="SUPFAM" id="SSF49599">
    <property type="entry name" value="TRAF domain-like"/>
    <property type="match status" value="2"/>
</dbReference>
<dbReference type="Pfam" id="PF22486">
    <property type="entry name" value="MATH_2"/>
    <property type="match status" value="2"/>
</dbReference>
<dbReference type="Proteomes" id="UP000187609">
    <property type="component" value="Unassembled WGS sequence"/>
</dbReference>
<sequence length="294" mass="33823">YESSVFESCGYKWKLIIYPDGDVEDGHDHISVYLAIAETSSLQAGWEVNATFSFLIFDQIHDNYLIMRGMAQRFHNIKTDWGFSKCISHETYRDPSNSYLVNDKCVFGVDVSVIKNQGLGECVSLLNETKSNQHKWRISEFSKLKDKLYSEEFLVGACRCIWPIFSHFHFLFFFVMQIKFLNYVGCRKLLLYPTGNADQRNNSISIYLVSVDAGSFDRQKRMKAKFSISVKDQISGEHNKRDTSHWFSAAHEDDWGFTAFMPLHEFKNPKGYLVEDCCIVEADVSIIGAVNSLT</sequence>
<organism evidence="2 3">
    <name type="scientific">Nicotiana attenuata</name>
    <name type="common">Coyote tobacco</name>
    <dbReference type="NCBI Taxonomy" id="49451"/>
    <lineage>
        <taxon>Eukaryota</taxon>
        <taxon>Viridiplantae</taxon>
        <taxon>Streptophyta</taxon>
        <taxon>Embryophyta</taxon>
        <taxon>Tracheophyta</taxon>
        <taxon>Spermatophyta</taxon>
        <taxon>Magnoliopsida</taxon>
        <taxon>eudicotyledons</taxon>
        <taxon>Gunneridae</taxon>
        <taxon>Pentapetalae</taxon>
        <taxon>asterids</taxon>
        <taxon>lamiids</taxon>
        <taxon>Solanales</taxon>
        <taxon>Solanaceae</taxon>
        <taxon>Nicotianoideae</taxon>
        <taxon>Nicotianeae</taxon>
        <taxon>Nicotiana</taxon>
    </lineage>
</organism>
<feature type="non-terminal residue" evidence="2">
    <location>
        <position position="1"/>
    </location>
</feature>
<dbReference type="PANTHER" id="PTHR46162:SF20">
    <property type="entry name" value="UBIQUITIN CARBOXYL-TERMINAL HYDROLASE 7-LIKE ISOFORM X1"/>
    <property type="match status" value="1"/>
</dbReference>
<accession>A0A1J6J329</accession>
<feature type="domain" description="MATH" evidence="1">
    <location>
        <begin position="131"/>
        <end position="284"/>
    </location>
</feature>
<dbReference type="GO" id="GO:0016787">
    <property type="term" value="F:hydrolase activity"/>
    <property type="evidence" value="ECO:0007669"/>
    <property type="project" value="UniProtKB-KW"/>
</dbReference>
<protein>
    <submittedName>
        <fullName evidence="2">Ubiquitin carboxyl-terminal hydrolase 12</fullName>
    </submittedName>
</protein>
<dbReference type="PROSITE" id="PS50144">
    <property type="entry name" value="MATH"/>
    <property type="match status" value="2"/>
</dbReference>
<evidence type="ECO:0000313" key="2">
    <source>
        <dbReference type="EMBL" id="OIT04295.1"/>
    </source>
</evidence>
<feature type="domain" description="MATH" evidence="1">
    <location>
        <begin position="1"/>
        <end position="111"/>
    </location>
</feature>
<dbReference type="CDD" id="cd00121">
    <property type="entry name" value="MATH"/>
    <property type="match status" value="2"/>
</dbReference>
<proteinExistence type="predicted"/>
<evidence type="ECO:0000313" key="3">
    <source>
        <dbReference type="Proteomes" id="UP000187609"/>
    </source>
</evidence>
<dbReference type="EMBL" id="MJEQ01037185">
    <property type="protein sequence ID" value="OIT04295.1"/>
    <property type="molecule type" value="Genomic_DNA"/>
</dbReference>
<name>A0A1J6J329_NICAT</name>
<dbReference type="PANTHER" id="PTHR46162">
    <property type="entry name" value="TRAF-LIKE FAMILY PROTEIN"/>
    <property type="match status" value="1"/>
</dbReference>
<keyword evidence="2" id="KW-0378">Hydrolase</keyword>
<reference evidence="2" key="1">
    <citation type="submission" date="2016-11" db="EMBL/GenBank/DDBJ databases">
        <title>The genome of Nicotiana attenuata.</title>
        <authorList>
            <person name="Xu S."/>
            <person name="Brockmoeller T."/>
            <person name="Gaquerel E."/>
            <person name="Navarro A."/>
            <person name="Kuhl H."/>
            <person name="Gase K."/>
            <person name="Ling Z."/>
            <person name="Zhou W."/>
            <person name="Kreitzer C."/>
            <person name="Stanke M."/>
            <person name="Tang H."/>
            <person name="Lyons E."/>
            <person name="Pandey P."/>
            <person name="Pandey S.P."/>
            <person name="Timmermann B."/>
            <person name="Baldwin I.T."/>
        </authorList>
    </citation>
    <scope>NUCLEOTIDE SEQUENCE [LARGE SCALE GENOMIC DNA]</scope>
    <source>
        <strain evidence="2">UT</strain>
    </source>
</reference>
<dbReference type="AlphaFoldDB" id="A0A1J6J329"/>
<dbReference type="InterPro" id="IPR008974">
    <property type="entry name" value="TRAF-like"/>
</dbReference>
<dbReference type="Gramene" id="OIT04295">
    <property type="protein sequence ID" value="OIT04295"/>
    <property type="gene ID" value="A4A49_65347"/>
</dbReference>
<dbReference type="InterPro" id="IPR002083">
    <property type="entry name" value="MATH/TRAF_dom"/>
</dbReference>
<dbReference type="OMA" id="LVEDCCI"/>
<dbReference type="Gene3D" id="2.60.210.10">
    <property type="entry name" value="Apoptosis, Tumor Necrosis Factor Receptor Associated Protein 2, Chain A"/>
    <property type="match status" value="2"/>
</dbReference>
<keyword evidence="3" id="KW-1185">Reference proteome</keyword>
<gene>
    <name evidence="2" type="primary">UBP12_0</name>
    <name evidence="2" type="ORF">A4A49_65347</name>
</gene>
<evidence type="ECO:0000259" key="1">
    <source>
        <dbReference type="PROSITE" id="PS50144"/>
    </source>
</evidence>
<comment type="caution">
    <text evidence="2">The sequence shown here is derived from an EMBL/GenBank/DDBJ whole genome shotgun (WGS) entry which is preliminary data.</text>
</comment>